<organism evidence="2 3">
    <name type="scientific">Natranaeroarchaeum aerophilus</name>
    <dbReference type="NCBI Taxonomy" id="2917711"/>
    <lineage>
        <taxon>Archaea</taxon>
        <taxon>Methanobacteriati</taxon>
        <taxon>Methanobacteriota</taxon>
        <taxon>Stenosarchaea group</taxon>
        <taxon>Halobacteria</taxon>
        <taxon>Halobacteriales</taxon>
        <taxon>Natronoarchaeaceae</taxon>
        <taxon>Natranaeroarchaeum</taxon>
    </lineage>
</organism>
<evidence type="ECO:0000313" key="2">
    <source>
        <dbReference type="EMBL" id="MCL9812602.1"/>
    </source>
</evidence>
<keyword evidence="3" id="KW-1185">Reference proteome</keyword>
<sequence length="222" mass="24977">MPNRKESISIELEYPFPNERVFRYQAMQDILDILIDQPYTAYSISELATLTEANQGTISKAVGLLGELDAVQIAQDGRAQQVQINRERLTKPEPVLAIPQTEFHQPIRAFLHRLKEEVEELVGVLLFGSVARGDADRTSDIDLLVVVDGDKTEARRTVQSIVADLEDRKFEGNRYTFQPLVESTDSARRIGGQLRAQFDDGITLVESDQLTELRAEVYADGE</sequence>
<dbReference type="InterPro" id="IPR043519">
    <property type="entry name" value="NT_sf"/>
</dbReference>
<reference evidence="2 3" key="1">
    <citation type="journal article" date="2022" name="Syst. Appl. Microbiol.">
        <title>Natronocalculus amylovorans gen. nov., sp. nov., and Natranaeroarchaeum aerophilus sp. nov., dominant culturable amylolytic natronoarchaea from hypersaline soda lakes in southwestern Siberia.</title>
        <authorList>
            <person name="Sorokin D.Y."/>
            <person name="Elcheninov A.G."/>
            <person name="Khizhniak T.V."/>
            <person name="Koenen M."/>
            <person name="Bale N.J."/>
            <person name="Damste J.S.S."/>
            <person name="Kublanov I.V."/>
        </authorList>
    </citation>
    <scope>NUCLEOTIDE SEQUENCE [LARGE SCALE GENOMIC DNA]</scope>
    <source>
        <strain evidence="2 3">AArc-St1-1</strain>
    </source>
</reference>
<accession>A0AAE3FN20</accession>
<feature type="domain" description="Polymerase nucleotidyl transferase" evidence="1">
    <location>
        <begin position="110"/>
        <end position="161"/>
    </location>
</feature>
<dbReference type="InterPro" id="IPR002934">
    <property type="entry name" value="Polymerase_NTP_transf_dom"/>
</dbReference>
<dbReference type="InterPro" id="IPR052548">
    <property type="entry name" value="Type_VII_TA_antitoxin"/>
</dbReference>
<dbReference type="Proteomes" id="UP001202674">
    <property type="component" value="Unassembled WGS sequence"/>
</dbReference>
<dbReference type="EMBL" id="JAKRVY010000001">
    <property type="protein sequence ID" value="MCL9812602.1"/>
    <property type="molecule type" value="Genomic_DNA"/>
</dbReference>
<dbReference type="Gene3D" id="3.30.460.10">
    <property type="entry name" value="Beta Polymerase, domain 2"/>
    <property type="match status" value="1"/>
</dbReference>
<dbReference type="PANTHER" id="PTHR33933">
    <property type="entry name" value="NUCLEOTIDYLTRANSFERASE"/>
    <property type="match status" value="1"/>
</dbReference>
<name>A0AAE3FN20_9EURY</name>
<dbReference type="GO" id="GO:0016779">
    <property type="term" value="F:nucleotidyltransferase activity"/>
    <property type="evidence" value="ECO:0007669"/>
    <property type="project" value="InterPro"/>
</dbReference>
<gene>
    <name evidence="2" type="ORF">AArcSt11_02905</name>
</gene>
<dbReference type="Pfam" id="PF01909">
    <property type="entry name" value="NTP_transf_2"/>
    <property type="match status" value="1"/>
</dbReference>
<dbReference type="AlphaFoldDB" id="A0AAE3FN20"/>
<dbReference type="SUPFAM" id="SSF81301">
    <property type="entry name" value="Nucleotidyltransferase"/>
    <property type="match status" value="1"/>
</dbReference>
<evidence type="ECO:0000313" key="3">
    <source>
        <dbReference type="Proteomes" id="UP001202674"/>
    </source>
</evidence>
<dbReference type="CDD" id="cd05403">
    <property type="entry name" value="NT_KNTase_like"/>
    <property type="match status" value="1"/>
</dbReference>
<dbReference type="PANTHER" id="PTHR33933:SF1">
    <property type="entry name" value="PROTEIN ADENYLYLTRANSFERASE MNTA-RELATED"/>
    <property type="match status" value="1"/>
</dbReference>
<protein>
    <submittedName>
        <fullName evidence="2">Nucleotidyltransferase domain-containing protein</fullName>
    </submittedName>
</protein>
<evidence type="ECO:0000259" key="1">
    <source>
        <dbReference type="Pfam" id="PF01909"/>
    </source>
</evidence>
<comment type="caution">
    <text evidence="2">The sequence shown here is derived from an EMBL/GenBank/DDBJ whole genome shotgun (WGS) entry which is preliminary data.</text>
</comment>
<proteinExistence type="predicted"/>